<name>A0A1W0WY97_HYPEX</name>
<reference evidence="8" key="1">
    <citation type="submission" date="2017-01" db="EMBL/GenBank/DDBJ databases">
        <title>Comparative genomics of anhydrobiosis in the tardigrade Hypsibius dujardini.</title>
        <authorList>
            <person name="Yoshida Y."/>
            <person name="Koutsovoulos G."/>
            <person name="Laetsch D."/>
            <person name="Stevens L."/>
            <person name="Kumar S."/>
            <person name="Horikawa D."/>
            <person name="Ishino K."/>
            <person name="Komine S."/>
            <person name="Tomita M."/>
            <person name="Blaxter M."/>
            <person name="Arakawa K."/>
        </authorList>
    </citation>
    <scope>NUCLEOTIDE SEQUENCE [LARGE SCALE GENOMIC DNA]</scope>
    <source>
        <strain evidence="8">Z151</strain>
    </source>
</reference>
<comment type="similarity">
    <text evidence="2">Belongs to the mitochondrion-specific ribosomal protein mL41 family.</text>
</comment>
<accession>A0A1W0WY97</accession>
<keyword evidence="4" id="KW-0689">Ribosomal protein</keyword>
<keyword evidence="3" id="KW-0809">Transit peptide</keyword>
<dbReference type="AlphaFoldDB" id="A0A1W0WY97"/>
<evidence type="ECO:0000256" key="3">
    <source>
        <dbReference type="ARBA" id="ARBA00022946"/>
    </source>
</evidence>
<dbReference type="OrthoDB" id="408933at2759"/>
<dbReference type="GO" id="GO:0003735">
    <property type="term" value="F:structural constituent of ribosome"/>
    <property type="evidence" value="ECO:0007669"/>
    <property type="project" value="InterPro"/>
</dbReference>
<keyword evidence="8" id="KW-1185">Reference proteome</keyword>
<protein>
    <recommendedName>
        <fullName evidence="9">39S ribosomal protein L41, mitochondrial</fullName>
    </recommendedName>
</protein>
<dbReference type="EMBL" id="MTYJ01000032">
    <property type="protein sequence ID" value="OQV20180.1"/>
    <property type="molecule type" value="Genomic_DNA"/>
</dbReference>
<proteinExistence type="inferred from homology"/>
<evidence type="ECO:0008006" key="9">
    <source>
        <dbReference type="Google" id="ProtNLM"/>
    </source>
</evidence>
<comment type="subcellular location">
    <subcellularLocation>
        <location evidence="1">Mitochondrion</location>
    </subcellularLocation>
</comment>
<evidence type="ECO:0000256" key="6">
    <source>
        <dbReference type="ARBA" id="ARBA00023274"/>
    </source>
</evidence>
<dbReference type="Proteomes" id="UP000192578">
    <property type="component" value="Unassembled WGS sequence"/>
</dbReference>
<gene>
    <name evidence="7" type="ORF">BV898_05739</name>
</gene>
<dbReference type="PANTHER" id="PTHR21338">
    <property type="entry name" value="MITOCHONDRIAL RIBOSOMAL PROTEIN L41"/>
    <property type="match status" value="1"/>
</dbReference>
<keyword evidence="6" id="KW-0687">Ribonucleoprotein</keyword>
<evidence type="ECO:0000256" key="4">
    <source>
        <dbReference type="ARBA" id="ARBA00022980"/>
    </source>
</evidence>
<evidence type="ECO:0000313" key="7">
    <source>
        <dbReference type="EMBL" id="OQV20180.1"/>
    </source>
</evidence>
<dbReference type="InterPro" id="IPR019189">
    <property type="entry name" value="Ribosomal_mL41"/>
</dbReference>
<sequence length="123" mass="13851">MEHEYPEGLVGFGVRPIGVKLASTGEFVVIPEMIPELVVPNLEGFPLKPYVSFKVPDIVEPELTARELFDTLYGKKLKDDFEAGKLDAELADVLRRQELGQLKTHTYDRDPPRMLESSKVPIV</sequence>
<organism evidence="7 8">
    <name type="scientific">Hypsibius exemplaris</name>
    <name type="common">Freshwater tardigrade</name>
    <dbReference type="NCBI Taxonomy" id="2072580"/>
    <lineage>
        <taxon>Eukaryota</taxon>
        <taxon>Metazoa</taxon>
        <taxon>Ecdysozoa</taxon>
        <taxon>Tardigrada</taxon>
        <taxon>Eutardigrada</taxon>
        <taxon>Parachela</taxon>
        <taxon>Hypsibioidea</taxon>
        <taxon>Hypsibiidae</taxon>
        <taxon>Hypsibius</taxon>
    </lineage>
</organism>
<dbReference type="PANTHER" id="PTHR21338:SF0">
    <property type="entry name" value="LARGE RIBOSOMAL SUBUNIT PROTEIN ML41"/>
    <property type="match status" value="1"/>
</dbReference>
<evidence type="ECO:0000256" key="2">
    <source>
        <dbReference type="ARBA" id="ARBA00010152"/>
    </source>
</evidence>
<keyword evidence="5" id="KW-0496">Mitochondrion</keyword>
<comment type="caution">
    <text evidence="7">The sequence shown here is derived from an EMBL/GenBank/DDBJ whole genome shotgun (WGS) entry which is preliminary data.</text>
</comment>
<evidence type="ECO:0000313" key="8">
    <source>
        <dbReference type="Proteomes" id="UP000192578"/>
    </source>
</evidence>
<dbReference type="GO" id="GO:0006412">
    <property type="term" value="P:translation"/>
    <property type="evidence" value="ECO:0007669"/>
    <property type="project" value="TreeGrafter"/>
</dbReference>
<evidence type="ECO:0000256" key="1">
    <source>
        <dbReference type="ARBA" id="ARBA00004173"/>
    </source>
</evidence>
<evidence type="ECO:0000256" key="5">
    <source>
        <dbReference type="ARBA" id="ARBA00023128"/>
    </source>
</evidence>
<dbReference type="GO" id="GO:0005762">
    <property type="term" value="C:mitochondrial large ribosomal subunit"/>
    <property type="evidence" value="ECO:0007669"/>
    <property type="project" value="InterPro"/>
</dbReference>
<dbReference type="Pfam" id="PF09809">
    <property type="entry name" value="MRP-L27"/>
    <property type="match status" value="1"/>
</dbReference>